<feature type="compositionally biased region" description="Basic and acidic residues" evidence="1">
    <location>
        <begin position="40"/>
        <end position="50"/>
    </location>
</feature>
<organism evidence="2">
    <name type="scientific">Amphimedon queenslandica</name>
    <name type="common">Sponge</name>
    <dbReference type="NCBI Taxonomy" id="400682"/>
    <lineage>
        <taxon>Eukaryota</taxon>
        <taxon>Metazoa</taxon>
        <taxon>Porifera</taxon>
        <taxon>Demospongiae</taxon>
        <taxon>Heteroscleromorpha</taxon>
        <taxon>Haplosclerida</taxon>
        <taxon>Niphatidae</taxon>
        <taxon>Amphimedon</taxon>
    </lineage>
</organism>
<protein>
    <submittedName>
        <fullName evidence="2">Uncharacterized protein</fullName>
    </submittedName>
</protein>
<evidence type="ECO:0000256" key="1">
    <source>
        <dbReference type="SAM" id="MobiDB-lite"/>
    </source>
</evidence>
<evidence type="ECO:0000313" key="2">
    <source>
        <dbReference type="EnsemblMetazoa" id="Aqu2.1.42818_001"/>
    </source>
</evidence>
<dbReference type="AlphaFoldDB" id="A0A1X7VTS1"/>
<proteinExistence type="predicted"/>
<dbReference type="EnsemblMetazoa" id="Aqu2.1.42818_001">
    <property type="protein sequence ID" value="Aqu2.1.42818_001"/>
    <property type="gene ID" value="Aqu2.1.42818"/>
</dbReference>
<feature type="compositionally biased region" description="Basic and acidic residues" evidence="1">
    <location>
        <begin position="1"/>
        <end position="30"/>
    </location>
</feature>
<feature type="region of interest" description="Disordered" evidence="1">
    <location>
        <begin position="1"/>
        <end position="56"/>
    </location>
</feature>
<dbReference type="InParanoid" id="A0A1X7VTS1"/>
<name>A0A1X7VTS1_AMPQE</name>
<accession>A0A1X7VTS1</accession>
<reference evidence="2" key="1">
    <citation type="submission" date="2017-05" db="UniProtKB">
        <authorList>
            <consortium name="EnsemblMetazoa"/>
        </authorList>
    </citation>
    <scope>IDENTIFICATION</scope>
</reference>
<sequence>MRGSEREYWTQEKCTRVTHAQREGQKDSAVQKRSAPVTRTEGEGQKDGTVQKRSAPVEAPIAVNDVIESIISSDVLPPILTPINDRKRARGKFLRIGDGSDTYVFSFDKPVPGTQAKLEDHFLS</sequence>